<protein>
    <recommendedName>
        <fullName evidence="10">Alpha-galactosidase</fullName>
        <ecNumber evidence="10">3.2.1.-</ecNumber>
    </recommendedName>
</protein>
<comment type="similarity">
    <text evidence="2 10">Belongs to the glycosyl hydrolase 27 family.</text>
</comment>
<feature type="domain" description="Alpha galactosidase A C-terminal" evidence="11">
    <location>
        <begin position="318"/>
        <end position="407"/>
    </location>
</feature>
<dbReference type="GO" id="GO:0009311">
    <property type="term" value="P:oligosaccharide metabolic process"/>
    <property type="evidence" value="ECO:0007669"/>
    <property type="project" value="TreeGrafter"/>
</dbReference>
<evidence type="ECO:0000256" key="7">
    <source>
        <dbReference type="ARBA" id="ARBA00023180"/>
    </source>
</evidence>
<dbReference type="FunFam" id="3.20.20.70:FF:000070">
    <property type="entry name" value="Alpha-galactosidase"/>
    <property type="match status" value="1"/>
</dbReference>
<dbReference type="EC" id="3.2.1.-" evidence="10"/>
<dbReference type="PANTHER" id="PTHR11452:SF66">
    <property type="entry name" value="ALPHA-GALACTOSIDASE"/>
    <property type="match status" value="1"/>
</dbReference>
<dbReference type="GO" id="GO:0016139">
    <property type="term" value="P:glycoside catabolic process"/>
    <property type="evidence" value="ECO:0007669"/>
    <property type="project" value="TreeGrafter"/>
</dbReference>
<dbReference type="Pfam" id="PF16499">
    <property type="entry name" value="Melibiase_2"/>
    <property type="match status" value="2"/>
</dbReference>
<dbReference type="GO" id="GO:0004557">
    <property type="term" value="F:alpha-galactosidase activity"/>
    <property type="evidence" value="ECO:0007669"/>
    <property type="project" value="TreeGrafter"/>
</dbReference>
<evidence type="ECO:0000256" key="6">
    <source>
        <dbReference type="ARBA" id="ARBA00023157"/>
    </source>
</evidence>
<sequence length="852" mass="96765">MDTHLRIILVLLISVCIFSHLVLTLDNGLALTPPMGFMTWQRFRCITDCTTYPDECISDQLIRRIVDRMVDDGFQEAGYEYVIIDDCWLEKNRSDDGDLVADRKRFPHGMKPLADYVHSKGLKFGIYENYGNKTCAGYPGLYGNEKRDLSMFADWGVDYIKVDGCYYVGEDYSKGYDQLKTLLNKTGRPIVYSCSYPAYEQEDSIPTDYAYMAENCNLWRNYDDIQDSWSSLTNIMDWFALKQDFIAKYAGPGHWNDPDMLLIGNFGLSYTQSKVQMAIWAVLAAPLLMSADLATIEPQFREILLNKRIIEVNQDPLGIQGLRVYQSNKIQVWTRKVSPTNVNHHSYAIAFYSRREDGAPYKFSITMKKIGLKFSSGYTIQDLYSGENWLGVYRPNSTISVRVPPLGVVFLKATVVLAAGISDSPTQKLQVCSLKICGKMMIIIVIAISMVTSFVSALENGVALTPPMGFMTWQRFRCITDCATYPDECISEQLILRTVDHMVKDGFKDAGYEYVIIDDCWLETERENGKLVPDRKRFPNGMKPLVDYVHSKGLKFGIYEDYGDQTCGGYPGLLGHVEGDIKMFAEWGIDYIKVDGCYFNGDNYSSGYQHLMEVLNKTGRDIVYSCSYPAYEQGNSIPTDYAYLAKICNLWRNYGDIQDSWSSMTDIVDWYAQKQDFIAKYAGPGHWNDPDQLLIGNFGLSYTQSKVQMALWAILAAPLLMSTDLGTIEPAFRDILLNKRIIEVNQDALGIQGLRVYQTDDDQPIQIWTKKVEPVNVDHHSYAIAFCSRRDDGTPYAYSVTLKRIGLTFPSGYTIQDLYTGKDWLGVYRPNSTINVRIDPLGVVFLKATVVL</sequence>
<comment type="caution">
    <text evidence="12">The sequence shown here is derived from an EMBL/GenBank/DDBJ whole genome shotgun (WGS) entry which is preliminary data.</text>
</comment>
<dbReference type="OrthoDB" id="5795902at2759"/>
<dbReference type="InterPro" id="IPR013780">
    <property type="entry name" value="Glyco_hydro_b"/>
</dbReference>
<keyword evidence="8" id="KW-0458">Lysosome</keyword>
<dbReference type="CDD" id="cd14792">
    <property type="entry name" value="GH27"/>
    <property type="match status" value="2"/>
</dbReference>
<keyword evidence="6 10" id="KW-1015">Disulfide bond</keyword>
<evidence type="ECO:0000313" key="12">
    <source>
        <dbReference type="EMBL" id="KAF6216196.1"/>
    </source>
</evidence>
<name>A0A8S9Y797_APOLU</name>
<dbReference type="Pfam" id="PF17450">
    <property type="entry name" value="Melibiase_2_C"/>
    <property type="match status" value="2"/>
</dbReference>
<dbReference type="InterPro" id="IPR013785">
    <property type="entry name" value="Aldolase_TIM"/>
</dbReference>
<dbReference type="PANTHER" id="PTHR11452">
    <property type="entry name" value="ALPHA-GALACTOSIDASE/ALPHA-N-ACETYLGALACTOSAMINIDASE"/>
    <property type="match status" value="1"/>
</dbReference>
<dbReference type="InterPro" id="IPR002241">
    <property type="entry name" value="Glyco_hydro_27"/>
</dbReference>
<dbReference type="InterPro" id="IPR035373">
    <property type="entry name" value="Melibiase/NAGA_C"/>
</dbReference>
<dbReference type="GO" id="GO:0016020">
    <property type="term" value="C:membrane"/>
    <property type="evidence" value="ECO:0007669"/>
    <property type="project" value="GOC"/>
</dbReference>
<reference evidence="12" key="1">
    <citation type="journal article" date="2021" name="Mol. Ecol. Resour.">
        <title>Apolygus lucorum genome provides insights into omnivorousness and mesophyll feeding.</title>
        <authorList>
            <person name="Liu Y."/>
            <person name="Liu H."/>
            <person name="Wang H."/>
            <person name="Huang T."/>
            <person name="Liu B."/>
            <person name="Yang B."/>
            <person name="Yin L."/>
            <person name="Li B."/>
            <person name="Zhang Y."/>
            <person name="Zhang S."/>
            <person name="Jiang F."/>
            <person name="Zhang X."/>
            <person name="Ren Y."/>
            <person name="Wang B."/>
            <person name="Wang S."/>
            <person name="Lu Y."/>
            <person name="Wu K."/>
            <person name="Fan W."/>
            <person name="Wang G."/>
        </authorList>
    </citation>
    <scope>NUCLEOTIDE SEQUENCE</scope>
    <source>
        <strain evidence="12">12Hb</strain>
    </source>
</reference>
<dbReference type="InterPro" id="IPR017853">
    <property type="entry name" value="GH"/>
</dbReference>
<gene>
    <name evidence="12" type="ORF">GE061_000536</name>
</gene>
<evidence type="ECO:0000256" key="8">
    <source>
        <dbReference type="ARBA" id="ARBA00023228"/>
    </source>
</evidence>
<dbReference type="SUPFAM" id="SSF51445">
    <property type="entry name" value="(Trans)glycosidases"/>
    <property type="match status" value="2"/>
</dbReference>
<dbReference type="AlphaFoldDB" id="A0A8S9Y797"/>
<dbReference type="EMBL" id="WIXP02000001">
    <property type="protein sequence ID" value="KAF6216196.1"/>
    <property type="molecule type" value="Genomic_DNA"/>
</dbReference>
<comment type="subcellular location">
    <subcellularLocation>
        <location evidence="1">Lysosome</location>
    </subcellularLocation>
</comment>
<evidence type="ECO:0000259" key="11">
    <source>
        <dbReference type="Pfam" id="PF17450"/>
    </source>
</evidence>
<evidence type="ECO:0000256" key="9">
    <source>
        <dbReference type="ARBA" id="ARBA00023295"/>
    </source>
</evidence>
<dbReference type="GO" id="GO:0005764">
    <property type="term" value="C:lysosome"/>
    <property type="evidence" value="ECO:0007669"/>
    <property type="project" value="UniProtKB-SubCell"/>
</dbReference>
<dbReference type="Gene3D" id="3.20.20.70">
    <property type="entry name" value="Aldolase class I"/>
    <property type="match status" value="2"/>
</dbReference>
<evidence type="ECO:0000256" key="3">
    <source>
        <dbReference type="ARBA" id="ARBA00011738"/>
    </source>
</evidence>
<keyword evidence="5" id="KW-0443">Lipid metabolism</keyword>
<evidence type="ECO:0000256" key="5">
    <source>
        <dbReference type="ARBA" id="ARBA00023098"/>
    </source>
</evidence>
<keyword evidence="13" id="KW-1185">Reference proteome</keyword>
<evidence type="ECO:0000256" key="2">
    <source>
        <dbReference type="ARBA" id="ARBA00009743"/>
    </source>
</evidence>
<evidence type="ECO:0000256" key="4">
    <source>
        <dbReference type="ARBA" id="ARBA00022801"/>
    </source>
</evidence>
<dbReference type="Proteomes" id="UP000466442">
    <property type="component" value="Linkage Group LG1"/>
</dbReference>
<proteinExistence type="inferred from homology"/>
<evidence type="ECO:0000256" key="10">
    <source>
        <dbReference type="RuleBase" id="RU361168"/>
    </source>
</evidence>
<feature type="domain" description="Alpha galactosidase A C-terminal" evidence="11">
    <location>
        <begin position="750"/>
        <end position="842"/>
    </location>
</feature>
<evidence type="ECO:0000256" key="1">
    <source>
        <dbReference type="ARBA" id="ARBA00004371"/>
    </source>
</evidence>
<keyword evidence="4 10" id="KW-0378">Hydrolase</keyword>
<dbReference type="GO" id="GO:0019377">
    <property type="term" value="P:glycolipid catabolic process"/>
    <property type="evidence" value="ECO:0007669"/>
    <property type="project" value="UniProtKB-ARBA"/>
</dbReference>
<organism evidence="12 13">
    <name type="scientific">Apolygus lucorum</name>
    <name type="common">Small green plant bug</name>
    <name type="synonym">Lygocoris lucorum</name>
    <dbReference type="NCBI Taxonomy" id="248454"/>
    <lineage>
        <taxon>Eukaryota</taxon>
        <taxon>Metazoa</taxon>
        <taxon>Ecdysozoa</taxon>
        <taxon>Arthropoda</taxon>
        <taxon>Hexapoda</taxon>
        <taxon>Insecta</taxon>
        <taxon>Pterygota</taxon>
        <taxon>Neoptera</taxon>
        <taxon>Paraneoptera</taxon>
        <taxon>Hemiptera</taxon>
        <taxon>Heteroptera</taxon>
        <taxon>Panheteroptera</taxon>
        <taxon>Cimicomorpha</taxon>
        <taxon>Miridae</taxon>
        <taxon>Mirini</taxon>
        <taxon>Apolygus</taxon>
    </lineage>
</organism>
<dbReference type="PRINTS" id="PR00740">
    <property type="entry name" value="GLHYDRLASE27"/>
</dbReference>
<dbReference type="FunFam" id="3.20.20.70:FF:000197">
    <property type="entry name" value="Alpha-galactosidase"/>
    <property type="match status" value="1"/>
</dbReference>
<comment type="subunit">
    <text evidence="3 10">Homodimer.</text>
</comment>
<dbReference type="SUPFAM" id="SSF51011">
    <property type="entry name" value="Glycosyl hydrolase domain"/>
    <property type="match status" value="2"/>
</dbReference>
<dbReference type="InterPro" id="IPR000111">
    <property type="entry name" value="Glyco_hydro_27/36_CS"/>
</dbReference>
<evidence type="ECO:0000313" key="13">
    <source>
        <dbReference type="Proteomes" id="UP000466442"/>
    </source>
</evidence>
<keyword evidence="9 10" id="KW-0326">Glycosidase</keyword>
<keyword evidence="7" id="KW-0325">Glycoprotein</keyword>
<dbReference type="PROSITE" id="PS00512">
    <property type="entry name" value="ALPHA_GALACTOSIDASE"/>
    <property type="match status" value="1"/>
</dbReference>
<accession>A0A8S9Y797</accession>
<dbReference type="Gene3D" id="2.60.40.1180">
    <property type="entry name" value="Golgi alpha-mannosidase II"/>
    <property type="match status" value="2"/>
</dbReference>